<proteinExistence type="predicted"/>
<dbReference type="Proteomes" id="UP001269819">
    <property type="component" value="Unassembled WGS sequence"/>
</dbReference>
<evidence type="ECO:0000256" key="1">
    <source>
        <dbReference type="SAM" id="Phobius"/>
    </source>
</evidence>
<feature type="transmembrane region" description="Helical" evidence="1">
    <location>
        <begin position="34"/>
        <end position="54"/>
    </location>
</feature>
<keyword evidence="1" id="KW-0812">Transmembrane</keyword>
<dbReference type="EMBL" id="JAWIIJ010000010">
    <property type="protein sequence ID" value="MDV2080029.1"/>
    <property type="molecule type" value="Genomic_DNA"/>
</dbReference>
<name>A0ABU3W0G3_9GAMM</name>
<keyword evidence="1" id="KW-0472">Membrane</keyword>
<evidence type="ECO:0000313" key="3">
    <source>
        <dbReference type="Proteomes" id="UP001269819"/>
    </source>
</evidence>
<evidence type="ECO:0008006" key="4">
    <source>
        <dbReference type="Google" id="ProtNLM"/>
    </source>
</evidence>
<accession>A0ABU3W0G3</accession>
<protein>
    <recommendedName>
        <fullName evidence="4">ATP synthase protein I</fullName>
    </recommendedName>
</protein>
<comment type="caution">
    <text evidence="2">The sequence shown here is derived from an EMBL/GenBank/DDBJ whole genome shotgun (WGS) entry which is preliminary data.</text>
</comment>
<organism evidence="2 3">
    <name type="scientific">Marinobacter xestospongiae</name>
    <dbReference type="NCBI Taxonomy" id="994319"/>
    <lineage>
        <taxon>Bacteria</taxon>
        <taxon>Pseudomonadati</taxon>
        <taxon>Pseudomonadota</taxon>
        <taxon>Gammaproteobacteria</taxon>
        <taxon>Pseudomonadales</taxon>
        <taxon>Marinobacteraceae</taxon>
        <taxon>Marinobacter</taxon>
    </lineage>
</organism>
<sequence length="89" mass="10110">MISREQADDVAEAMLEPYRRERAMRQKKKRARQLRCQCFRFGLGGYCFGAMLGDYFADDAYPWSLIGLVIGLLLVALFRRHSSSADGSA</sequence>
<feature type="transmembrane region" description="Helical" evidence="1">
    <location>
        <begin position="60"/>
        <end position="78"/>
    </location>
</feature>
<keyword evidence="1" id="KW-1133">Transmembrane helix</keyword>
<evidence type="ECO:0000313" key="2">
    <source>
        <dbReference type="EMBL" id="MDV2080029.1"/>
    </source>
</evidence>
<reference evidence="2 3" key="1">
    <citation type="submission" date="2023-10" db="EMBL/GenBank/DDBJ databases">
        <title>Characteristics and mechanism of a salt-tolerant marine origin heterotrophic nitrifying- aerobic denitrifying bacteria Marinobacter xestospongiae HN1.</title>
        <authorList>
            <person name="Qi R."/>
        </authorList>
    </citation>
    <scope>NUCLEOTIDE SEQUENCE [LARGE SCALE GENOMIC DNA]</scope>
    <source>
        <strain evidence="2 3">HN1</strain>
    </source>
</reference>
<dbReference type="RefSeq" id="WP_316974490.1">
    <property type="nucleotide sequence ID" value="NZ_JAWIIJ010000010.1"/>
</dbReference>
<gene>
    <name evidence="2" type="ORF">RYS15_15195</name>
</gene>
<keyword evidence="3" id="KW-1185">Reference proteome</keyword>